<comment type="caution">
    <text evidence="1">The sequence shown here is derived from an EMBL/GenBank/DDBJ whole genome shotgun (WGS) entry which is preliminary data.</text>
</comment>
<gene>
    <name evidence="1" type="ORF">SNAT2548_LOCUS27621</name>
</gene>
<dbReference type="EMBL" id="CAJNDS010002479">
    <property type="protein sequence ID" value="CAE7492909.1"/>
    <property type="molecule type" value="Genomic_DNA"/>
</dbReference>
<reference evidence="1" key="1">
    <citation type="submission" date="2021-02" db="EMBL/GenBank/DDBJ databases">
        <authorList>
            <person name="Dougan E. K."/>
            <person name="Rhodes N."/>
            <person name="Thang M."/>
            <person name="Chan C."/>
        </authorList>
    </citation>
    <scope>NUCLEOTIDE SEQUENCE</scope>
</reference>
<evidence type="ECO:0000313" key="2">
    <source>
        <dbReference type="Proteomes" id="UP000604046"/>
    </source>
</evidence>
<sequence>MRLWPSPEDASVPSAVEATPAFPLRARGGMFFEAFHTKIPRQPATLLASFLDAPARASSFEDAKDGETEVVEEHDCGYCLATGEKRCCEFQEEGTCTNCCKEHFSTDLYCRMNCTRMCRRGIFRTWSGGKTDVPVCPVGEPNQAIQSFDLAKMKDKFLNPYLDWKGEKFEKEWLAAHPPSPTEK</sequence>
<dbReference type="OrthoDB" id="10354257at2759"/>
<evidence type="ECO:0000313" key="1">
    <source>
        <dbReference type="EMBL" id="CAE7492909.1"/>
    </source>
</evidence>
<dbReference type="AlphaFoldDB" id="A0A812SS99"/>
<protein>
    <submittedName>
        <fullName evidence="1">Uncharacterized protein</fullName>
    </submittedName>
</protein>
<name>A0A812SS99_9DINO</name>
<keyword evidence="2" id="KW-1185">Reference proteome</keyword>
<organism evidence="1 2">
    <name type="scientific">Symbiodinium natans</name>
    <dbReference type="NCBI Taxonomy" id="878477"/>
    <lineage>
        <taxon>Eukaryota</taxon>
        <taxon>Sar</taxon>
        <taxon>Alveolata</taxon>
        <taxon>Dinophyceae</taxon>
        <taxon>Suessiales</taxon>
        <taxon>Symbiodiniaceae</taxon>
        <taxon>Symbiodinium</taxon>
    </lineage>
</organism>
<accession>A0A812SS99</accession>
<proteinExistence type="predicted"/>
<dbReference type="Proteomes" id="UP000604046">
    <property type="component" value="Unassembled WGS sequence"/>
</dbReference>